<reference evidence="9 10" key="1">
    <citation type="journal article" date="2011" name="Proc. Natl. Acad. Sci. U.S.A.">
        <title>Evolutionary erosion of yeast sex chromosomes by mating-type switching accidents.</title>
        <authorList>
            <person name="Gordon J.L."/>
            <person name="Armisen D."/>
            <person name="Proux-Wera E."/>
            <person name="Oheigeartaigh S.S."/>
            <person name="Byrne K.P."/>
            <person name="Wolfe K.H."/>
        </authorList>
    </citation>
    <scope>NUCLEOTIDE SEQUENCE [LARGE SCALE GENOMIC DNA]</scope>
    <source>
        <strain evidence="10">ATCC 10597 / BCRC 20456 / CBS 421 / NBRC 0211 / NRRL Y-12639</strain>
    </source>
</reference>
<keyword evidence="10" id="KW-1185">Reference proteome</keyword>
<comment type="subcellular location">
    <subcellularLocation>
        <location evidence="1">Membrane</location>
        <topology evidence="1">Multi-pass membrane protein</topology>
    </subcellularLocation>
</comment>
<evidence type="ECO:0000256" key="7">
    <source>
        <dbReference type="SAM" id="MobiDB-lite"/>
    </source>
</evidence>
<dbReference type="GO" id="GO:0044088">
    <property type="term" value="P:regulation of vacuole organization"/>
    <property type="evidence" value="ECO:0007669"/>
    <property type="project" value="EnsemblFungi"/>
</dbReference>
<dbReference type="RefSeq" id="XP_003668008.1">
    <property type="nucleotide sequence ID" value="XM_003667960.1"/>
</dbReference>
<dbReference type="GO" id="GO:0001403">
    <property type="term" value="P:invasive growth in response to glucose limitation"/>
    <property type="evidence" value="ECO:0007669"/>
    <property type="project" value="EnsemblFungi"/>
</dbReference>
<accession>G0W4M7</accession>
<dbReference type="GO" id="GO:0071469">
    <property type="term" value="P:cellular response to alkaline pH"/>
    <property type="evidence" value="ECO:0007669"/>
    <property type="project" value="EnsemblFungi"/>
</dbReference>
<evidence type="ECO:0000256" key="3">
    <source>
        <dbReference type="ARBA" id="ARBA00022989"/>
    </source>
</evidence>
<dbReference type="PANTHER" id="PTHR35779">
    <property type="entry name" value="PH-RESPONSE REGULATOR PROTEIN PALH/RIM21"/>
    <property type="match status" value="1"/>
</dbReference>
<dbReference type="GeneID" id="11493442"/>
<feature type="transmembrane region" description="Helical" evidence="8">
    <location>
        <begin position="284"/>
        <end position="304"/>
    </location>
</feature>
<feature type="transmembrane region" description="Helical" evidence="8">
    <location>
        <begin position="133"/>
        <end position="153"/>
    </location>
</feature>
<protein>
    <recommendedName>
        <fullName evidence="6">pH-response regulator protein palH/RIM21</fullName>
    </recommendedName>
</protein>
<keyword evidence="4 8" id="KW-0472">Membrane</keyword>
<feature type="region of interest" description="Disordered" evidence="7">
    <location>
        <begin position="381"/>
        <end position="407"/>
    </location>
</feature>
<dbReference type="EMBL" id="HE580267">
    <property type="protein sequence ID" value="CCD22765.1"/>
    <property type="molecule type" value="Genomic_DNA"/>
</dbReference>
<feature type="transmembrane region" description="Helical" evidence="8">
    <location>
        <begin position="251"/>
        <end position="272"/>
    </location>
</feature>
<feature type="compositionally biased region" description="Acidic residues" evidence="7">
    <location>
        <begin position="499"/>
        <end position="510"/>
    </location>
</feature>
<dbReference type="HOGENOM" id="CLU_026111_0_0_1"/>
<feature type="transmembrane region" description="Helical" evidence="8">
    <location>
        <begin position="97"/>
        <end position="121"/>
    </location>
</feature>
<feature type="transmembrane region" description="Helical" evidence="8">
    <location>
        <begin position="212"/>
        <end position="231"/>
    </location>
</feature>
<dbReference type="OMA" id="CVVIPWE"/>
<gene>
    <name evidence="9" type="primary">NDAI0A06100</name>
    <name evidence="9" type="ordered locus">NDAI_0A06100</name>
</gene>
<evidence type="ECO:0000313" key="10">
    <source>
        <dbReference type="Proteomes" id="UP000000689"/>
    </source>
</evidence>
<evidence type="ECO:0000313" key="9">
    <source>
        <dbReference type="EMBL" id="CCD22765.1"/>
    </source>
</evidence>
<dbReference type="Pfam" id="PF08733">
    <property type="entry name" value="PalH"/>
    <property type="match status" value="1"/>
</dbReference>
<dbReference type="eggNOG" id="ENOG502QWMT">
    <property type="taxonomic scope" value="Eukaryota"/>
</dbReference>
<dbReference type="KEGG" id="ndi:NDAI_0A06100"/>
<keyword evidence="3 8" id="KW-1133">Transmembrane helix</keyword>
<dbReference type="InterPro" id="IPR014844">
    <property type="entry name" value="PalH"/>
</dbReference>
<feature type="compositionally biased region" description="Low complexity" evidence="7">
    <location>
        <begin position="458"/>
        <end position="467"/>
    </location>
</feature>
<organism evidence="9 10">
    <name type="scientific">Naumovozyma dairenensis (strain ATCC 10597 / BCRC 20456 / CBS 421 / NBRC 0211 / NRRL Y-12639)</name>
    <name type="common">Saccharomyces dairenensis</name>
    <dbReference type="NCBI Taxonomy" id="1071378"/>
    <lineage>
        <taxon>Eukaryota</taxon>
        <taxon>Fungi</taxon>
        <taxon>Dikarya</taxon>
        <taxon>Ascomycota</taxon>
        <taxon>Saccharomycotina</taxon>
        <taxon>Saccharomycetes</taxon>
        <taxon>Saccharomycetales</taxon>
        <taxon>Saccharomycetaceae</taxon>
        <taxon>Naumovozyma</taxon>
    </lineage>
</organism>
<dbReference type="AlphaFoldDB" id="G0W4M7"/>
<evidence type="ECO:0000256" key="8">
    <source>
        <dbReference type="SAM" id="Phobius"/>
    </source>
</evidence>
<name>G0W4M7_NAUDC</name>
<feature type="region of interest" description="Disordered" evidence="7">
    <location>
        <begin position="454"/>
        <end position="477"/>
    </location>
</feature>
<feature type="transmembrane region" description="Helical" evidence="8">
    <location>
        <begin position="316"/>
        <end position="334"/>
    </location>
</feature>
<sequence>MTYNNIWRLSPTDPYVYKSCNWLDLGPGLLVNDNLDQKARYIASIKFKSYCDGGSPVYMASRLTGLSKYRYLDSVYLDWKKYITANNSIGGSFQYSIYSVVISFTANLVITIFLTVLVFINIRDKPYVKSSRLLKFASLIASLNLIIFVTRSLQKLATEHKTHGTVSTHYAMDLFTDDIAFIVLDFISTCIFQLCQVSIVIRLFERIQEKRIVFICGVCLTIVDNVLWVIPQLVEASGGGYVKRWEILPPFVYLFRISIATSYACVVISYIIRKRRQSYRSFQMVLLSFLTLITVIASPVFFIIDISDVWISELSEIFSTTCYIGATVIVWEYLDRLSVIERNDRAQSVLGRPIFEDEQHDYNFAKYALKVQKALIRSDSNTGSEAVGDEDLEEGLGNQADSMDNNVIHPEDESINQVRFDNKREFNEVAQEHLSNAIDKVLYFTDQIAIKSFGNYTSNSSSKNSDNSNERKKVVKRRLGLDKPKDVYVYELRDVVFPSDDEEEEEEEEEERKVDKQEQRNEEGGTYDNSATHRK</sequence>
<dbReference type="PANTHER" id="PTHR35779:SF1">
    <property type="entry name" value="PH-RESPONSE REGULATOR PROTEIN PALH_RIM21"/>
    <property type="match status" value="1"/>
</dbReference>
<dbReference type="STRING" id="1071378.G0W4M7"/>
<dbReference type="GO" id="GO:0030437">
    <property type="term" value="P:ascospore formation"/>
    <property type="evidence" value="ECO:0007669"/>
    <property type="project" value="EnsemblFungi"/>
</dbReference>
<evidence type="ECO:0000256" key="4">
    <source>
        <dbReference type="ARBA" id="ARBA00023136"/>
    </source>
</evidence>
<evidence type="ECO:0000256" key="2">
    <source>
        <dbReference type="ARBA" id="ARBA00022692"/>
    </source>
</evidence>
<evidence type="ECO:0000256" key="5">
    <source>
        <dbReference type="ARBA" id="ARBA00038109"/>
    </source>
</evidence>
<feature type="compositionally biased region" description="Basic and acidic residues" evidence="7">
    <location>
        <begin position="511"/>
        <end position="523"/>
    </location>
</feature>
<dbReference type="OrthoDB" id="5393256at2759"/>
<proteinExistence type="inferred from homology"/>
<evidence type="ECO:0000256" key="1">
    <source>
        <dbReference type="ARBA" id="ARBA00004141"/>
    </source>
</evidence>
<feature type="transmembrane region" description="Helical" evidence="8">
    <location>
        <begin position="179"/>
        <end position="200"/>
    </location>
</feature>
<dbReference type="GO" id="GO:0009272">
    <property type="term" value="P:fungal-type cell wall biogenesis"/>
    <property type="evidence" value="ECO:0007669"/>
    <property type="project" value="EnsemblFungi"/>
</dbReference>
<feature type="region of interest" description="Disordered" evidence="7">
    <location>
        <begin position="493"/>
        <end position="535"/>
    </location>
</feature>
<dbReference type="Proteomes" id="UP000000689">
    <property type="component" value="Chromosome 1"/>
</dbReference>
<dbReference type="GO" id="GO:0005886">
    <property type="term" value="C:plasma membrane"/>
    <property type="evidence" value="ECO:0007669"/>
    <property type="project" value="EnsemblFungi"/>
</dbReference>
<evidence type="ECO:0000256" key="6">
    <source>
        <dbReference type="ARBA" id="ARBA00040155"/>
    </source>
</evidence>
<comment type="similarity">
    <text evidence="5">Belongs to the palH/RIM21 family.</text>
</comment>
<keyword evidence="2 8" id="KW-0812">Transmembrane</keyword>